<evidence type="ECO:0000313" key="5">
    <source>
        <dbReference type="Proteomes" id="UP000685013"/>
    </source>
</evidence>
<feature type="non-terminal residue" evidence="4">
    <location>
        <position position="1"/>
    </location>
</feature>
<keyword evidence="2" id="KW-0863">Zinc-finger</keyword>
<keyword evidence="2" id="KW-0862">Zinc</keyword>
<evidence type="ECO:0000259" key="3">
    <source>
        <dbReference type="PROSITE" id="PS50103"/>
    </source>
</evidence>
<evidence type="ECO:0000313" key="4">
    <source>
        <dbReference type="EMBL" id="KAG6594790.1"/>
    </source>
</evidence>
<dbReference type="EMBL" id="JAGKQH010000007">
    <property type="protein sequence ID" value="KAG6594790.1"/>
    <property type="molecule type" value="Genomic_DNA"/>
</dbReference>
<gene>
    <name evidence="4" type="ORF">SDJN03_11343</name>
</gene>
<dbReference type="PROSITE" id="PS50103">
    <property type="entry name" value="ZF_C3H1"/>
    <property type="match status" value="1"/>
</dbReference>
<feature type="zinc finger region" description="C3H1-type" evidence="2">
    <location>
        <begin position="442"/>
        <end position="470"/>
    </location>
</feature>
<dbReference type="Proteomes" id="UP000685013">
    <property type="component" value="Chromosome 7"/>
</dbReference>
<keyword evidence="5" id="KW-1185">Reference proteome</keyword>
<keyword evidence="1" id="KW-0238">DNA-binding</keyword>
<dbReference type="PANTHER" id="PTHR33400">
    <property type="entry name" value="ZINC FINGER CCCH DOMAIN-CONTAINING PROTEIN 6-RELATED"/>
    <property type="match status" value="1"/>
</dbReference>
<protein>
    <submittedName>
        <fullName evidence="4">Zinc finger CCCH domain-containing protein 30</fullName>
    </submittedName>
</protein>
<reference evidence="4 5" key="1">
    <citation type="journal article" date="2021" name="Hortic Res">
        <title>The domestication of Cucurbita argyrosperma as revealed by the genome of its wild relative.</title>
        <authorList>
            <person name="Barrera-Redondo J."/>
            <person name="Sanchez-de la Vega G."/>
            <person name="Aguirre-Liguori J.A."/>
            <person name="Castellanos-Morales G."/>
            <person name="Gutierrez-Guerrero Y.T."/>
            <person name="Aguirre-Dugua X."/>
            <person name="Aguirre-Planter E."/>
            <person name="Tenaillon M.I."/>
            <person name="Lira-Saade R."/>
            <person name="Eguiarte L.E."/>
        </authorList>
    </citation>
    <scope>NUCLEOTIDE SEQUENCE [LARGE SCALE GENOMIC DNA]</scope>
    <source>
        <strain evidence="4">JBR-2021</strain>
    </source>
</reference>
<keyword evidence="2" id="KW-0479">Metal-binding</keyword>
<organism evidence="4 5">
    <name type="scientific">Cucurbita argyrosperma subsp. sororia</name>
    <dbReference type="NCBI Taxonomy" id="37648"/>
    <lineage>
        <taxon>Eukaryota</taxon>
        <taxon>Viridiplantae</taxon>
        <taxon>Streptophyta</taxon>
        <taxon>Embryophyta</taxon>
        <taxon>Tracheophyta</taxon>
        <taxon>Spermatophyta</taxon>
        <taxon>Magnoliopsida</taxon>
        <taxon>eudicotyledons</taxon>
        <taxon>Gunneridae</taxon>
        <taxon>Pentapetalae</taxon>
        <taxon>rosids</taxon>
        <taxon>fabids</taxon>
        <taxon>Cucurbitales</taxon>
        <taxon>Cucurbitaceae</taxon>
        <taxon>Cucurbiteae</taxon>
        <taxon>Cucurbita</taxon>
    </lineage>
</organism>
<dbReference type="InterPro" id="IPR000571">
    <property type="entry name" value="Znf_CCCH"/>
</dbReference>
<comment type="caution">
    <text evidence="4">The sequence shown here is derived from an EMBL/GenBank/DDBJ whole genome shotgun (WGS) entry which is preliminary data.</text>
</comment>
<dbReference type="AlphaFoldDB" id="A0AAV6NBA0"/>
<evidence type="ECO:0000256" key="1">
    <source>
        <dbReference type="ARBA" id="ARBA00023125"/>
    </source>
</evidence>
<proteinExistence type="predicted"/>
<name>A0AAV6NBA0_9ROSI</name>
<feature type="domain" description="C3H1-type" evidence="3">
    <location>
        <begin position="442"/>
        <end position="470"/>
    </location>
</feature>
<dbReference type="PANTHER" id="PTHR33400:SF9">
    <property type="entry name" value="C3H1-TYPE DOMAIN-CONTAINING PROTEIN"/>
    <property type="match status" value="1"/>
</dbReference>
<sequence>MKRTRKSKGVSWANGVNLCQVKLFSSEDCPSKVGQSSNHLQAKTSRRLPPYTYESNGCPPGFNVTRLKNQLADVSSIPLIKWNCPPKFAMSCHWCVAAGEESKELESQNFREMRLLEAVYPRVSDIPPGATVSTEIKNERYNDSVTPLVPIIPIEEEECEVMEADSAAVSNSATKSFRMMSSNIQLEPAVSKSSIETSAAAAAAAAAASASGEMHTENLPDVGVDVAAAASAALAVLMKSMEQGSMIDTNLLIKIFNDTTMIQNLTNILPLYEAAYGSPPSAAIAAPISLSKPVTASNSLPVPKSDTIQKLPNRSLPHGSVGVPSSVTTLPQVSNIVASGVKPASVPVRGRTEPQTVKTTIPNARNYSNTGTAPGQVNMAPVSLVRTEVQQLKDLNYYKNLVRQHGEQKKDAKEQKFELNGNNHNQQYPNMVHEMKAGNLKGKNKKNCIYFNTPKGCRNGNDCQFKHDMSNPWRINNAYAWWRDNQTGRRRGPVEEKVETGVGEGAMAVVVERVGGGGGGGGGGENGKRLI</sequence>
<accession>A0AAV6NBA0</accession>
<dbReference type="GO" id="GO:0003677">
    <property type="term" value="F:DNA binding"/>
    <property type="evidence" value="ECO:0007669"/>
    <property type="project" value="UniProtKB-KW"/>
</dbReference>
<evidence type="ECO:0000256" key="2">
    <source>
        <dbReference type="PROSITE-ProRule" id="PRU00723"/>
    </source>
</evidence>
<dbReference type="GO" id="GO:0008270">
    <property type="term" value="F:zinc ion binding"/>
    <property type="evidence" value="ECO:0007669"/>
    <property type="project" value="UniProtKB-KW"/>
</dbReference>